<evidence type="ECO:0000256" key="1">
    <source>
        <dbReference type="ARBA" id="ARBA00022801"/>
    </source>
</evidence>
<dbReference type="PROSITE" id="PS50969">
    <property type="entry name" value="FCP1"/>
    <property type="match status" value="1"/>
</dbReference>
<evidence type="ECO:0000313" key="7">
    <source>
        <dbReference type="WBParaSite" id="nRc.2.0.1.t06294-RA"/>
    </source>
</evidence>
<keyword evidence="1" id="KW-0378">Hydrolase</keyword>
<dbReference type="AlphaFoldDB" id="A0A915HWM6"/>
<keyword evidence="6" id="KW-1185">Reference proteome</keyword>
<dbReference type="FunFam" id="3.40.50.1000:FF:000015">
    <property type="entry name" value="CTD small phosphatase-like protein 2"/>
    <property type="match status" value="1"/>
</dbReference>
<accession>A0A915HWM6</accession>
<dbReference type="InterPro" id="IPR023214">
    <property type="entry name" value="HAD_sf"/>
</dbReference>
<feature type="domain" description="FCP1 homology" evidence="5">
    <location>
        <begin position="309"/>
        <end position="468"/>
    </location>
</feature>
<dbReference type="InterPro" id="IPR011948">
    <property type="entry name" value="Dullard_phosphatase"/>
</dbReference>
<organism evidence="6 7">
    <name type="scientific">Romanomermis culicivorax</name>
    <name type="common">Nematode worm</name>
    <dbReference type="NCBI Taxonomy" id="13658"/>
    <lineage>
        <taxon>Eukaryota</taxon>
        <taxon>Metazoa</taxon>
        <taxon>Ecdysozoa</taxon>
        <taxon>Nematoda</taxon>
        <taxon>Enoplea</taxon>
        <taxon>Dorylaimia</taxon>
        <taxon>Mermithida</taxon>
        <taxon>Mermithoidea</taxon>
        <taxon>Mermithidae</taxon>
        <taxon>Romanomermis</taxon>
    </lineage>
</organism>
<keyword evidence="2" id="KW-0904">Protein phosphatase</keyword>
<dbReference type="InterPro" id="IPR004274">
    <property type="entry name" value="FCP1_dom"/>
</dbReference>
<comment type="similarity">
    <text evidence="4">Belongs to the CTDSPL2 family.</text>
</comment>
<protein>
    <submittedName>
        <fullName evidence="7">FCP1 homology domain-containing protein</fullName>
    </submittedName>
</protein>
<name>A0A915HWM6_ROMCU</name>
<dbReference type="SMART" id="SM00577">
    <property type="entry name" value="CPDc"/>
    <property type="match status" value="1"/>
</dbReference>
<reference evidence="7" key="1">
    <citation type="submission" date="2022-11" db="UniProtKB">
        <authorList>
            <consortium name="WormBaseParasite"/>
        </authorList>
    </citation>
    <scope>IDENTIFICATION</scope>
</reference>
<dbReference type="WBParaSite" id="nRc.2.0.1.t06294-RA">
    <property type="protein sequence ID" value="nRc.2.0.1.t06294-RA"/>
    <property type="gene ID" value="nRc.2.0.1.g06294"/>
</dbReference>
<dbReference type="SUPFAM" id="SSF56784">
    <property type="entry name" value="HAD-like"/>
    <property type="match status" value="1"/>
</dbReference>
<evidence type="ECO:0000256" key="3">
    <source>
        <dbReference type="ARBA" id="ARBA00037324"/>
    </source>
</evidence>
<sequence length="476" mass="54700">MDNADPESEEIDLAIVKMIAVDNRSFIVVEHPGSINLIKKVVTSKCLEARLKIIQFRHPLKWLDYPKFVRLRSPTLLLTTMKMMIKKTTFVIVGSYTITNLKGKALHENHLKNLETRCSRTVSRVNHHLLQISAHQIDENRRSSTSTSSSTNSFYCDLRVDLSDRIDLCNFFDESSSSSGKDAASLSDESIYIEVNNPLFLNGNHYDDNCNQNHEKEPSSVGNVTRPAALRESNEIGQYGFEQTVLCTNGNNHIYEETTIAQSQTPSLITNQANSDWEMVIDPYLFIKYLPPLSDDMRNRQPALPIKRRTTPAYSLVLDLDETLVHCSLTELSDATLTFPVTFQEQTYQVYVRVRPYLHEFLSTVSKMYEIILFTASKRIYADKLCNLLDPDKKLFRHRLFREHCVSVNGNYIKDLSILGRDLNRTVIVDNSPQSFGYQLDNGIPIESWYENKEDTELLKLLSFFEELVKMELLIM</sequence>
<dbReference type="GO" id="GO:0004721">
    <property type="term" value="F:phosphoprotein phosphatase activity"/>
    <property type="evidence" value="ECO:0007669"/>
    <property type="project" value="UniProtKB-KW"/>
</dbReference>
<evidence type="ECO:0000256" key="2">
    <source>
        <dbReference type="ARBA" id="ARBA00022912"/>
    </source>
</evidence>
<dbReference type="Proteomes" id="UP000887565">
    <property type="component" value="Unplaced"/>
</dbReference>
<evidence type="ECO:0000313" key="6">
    <source>
        <dbReference type="Proteomes" id="UP000887565"/>
    </source>
</evidence>
<evidence type="ECO:0000259" key="5">
    <source>
        <dbReference type="PROSITE" id="PS50969"/>
    </source>
</evidence>
<dbReference type="GO" id="GO:0005634">
    <property type="term" value="C:nucleus"/>
    <property type="evidence" value="ECO:0007669"/>
    <property type="project" value="UniProtKB-ARBA"/>
</dbReference>
<dbReference type="InterPro" id="IPR050365">
    <property type="entry name" value="TIM50"/>
</dbReference>
<dbReference type="Gene3D" id="3.40.50.1000">
    <property type="entry name" value="HAD superfamily/HAD-like"/>
    <property type="match status" value="1"/>
</dbReference>
<dbReference type="Pfam" id="PF03031">
    <property type="entry name" value="NIF"/>
    <property type="match status" value="1"/>
</dbReference>
<dbReference type="NCBIfam" id="TIGR02251">
    <property type="entry name" value="HIF-SF_euk"/>
    <property type="match status" value="1"/>
</dbReference>
<dbReference type="CDD" id="cd07521">
    <property type="entry name" value="HAD_FCP1-like"/>
    <property type="match status" value="1"/>
</dbReference>
<dbReference type="PANTHER" id="PTHR12210">
    <property type="entry name" value="DULLARD PROTEIN PHOSPHATASE"/>
    <property type="match status" value="1"/>
</dbReference>
<proteinExistence type="inferred from homology"/>
<evidence type="ECO:0000256" key="4">
    <source>
        <dbReference type="ARBA" id="ARBA00038355"/>
    </source>
</evidence>
<dbReference type="InterPro" id="IPR036412">
    <property type="entry name" value="HAD-like_sf"/>
</dbReference>
<comment type="function">
    <text evidence="3">Probable phosphatase.</text>
</comment>